<feature type="transmembrane region" description="Helical" evidence="2">
    <location>
        <begin position="65"/>
        <end position="84"/>
    </location>
</feature>
<accession>A0ABT2CRN8</accession>
<gene>
    <name evidence="3" type="ORF">NX801_27105</name>
</gene>
<comment type="caution">
    <text evidence="3">The sequence shown here is derived from an EMBL/GenBank/DDBJ whole genome shotgun (WGS) entry which is preliminary data.</text>
</comment>
<evidence type="ECO:0000256" key="2">
    <source>
        <dbReference type="SAM" id="Phobius"/>
    </source>
</evidence>
<dbReference type="Proteomes" id="UP001431313">
    <property type="component" value="Unassembled WGS sequence"/>
</dbReference>
<keyword evidence="2" id="KW-0472">Membrane</keyword>
<evidence type="ECO:0000256" key="1">
    <source>
        <dbReference type="SAM" id="MobiDB-lite"/>
    </source>
</evidence>
<name>A0ABT2CRN8_9ACTN</name>
<keyword evidence="2" id="KW-1133">Transmembrane helix</keyword>
<feature type="region of interest" description="Disordered" evidence="1">
    <location>
        <begin position="1"/>
        <end position="23"/>
    </location>
</feature>
<dbReference type="RefSeq" id="WP_258790579.1">
    <property type="nucleotide sequence ID" value="NZ_JANUGQ010000033.1"/>
</dbReference>
<keyword evidence="2" id="KW-0812">Transmembrane</keyword>
<evidence type="ECO:0008006" key="5">
    <source>
        <dbReference type="Google" id="ProtNLM"/>
    </source>
</evidence>
<organism evidence="3 4">
    <name type="scientific">Streptomyces pyxinae</name>
    <dbReference type="NCBI Taxonomy" id="2970734"/>
    <lineage>
        <taxon>Bacteria</taxon>
        <taxon>Bacillati</taxon>
        <taxon>Actinomycetota</taxon>
        <taxon>Actinomycetes</taxon>
        <taxon>Kitasatosporales</taxon>
        <taxon>Streptomycetaceae</taxon>
        <taxon>Streptomyces</taxon>
    </lineage>
</organism>
<keyword evidence="4" id="KW-1185">Reference proteome</keyword>
<proteinExistence type="predicted"/>
<evidence type="ECO:0000313" key="4">
    <source>
        <dbReference type="Proteomes" id="UP001431313"/>
    </source>
</evidence>
<evidence type="ECO:0000313" key="3">
    <source>
        <dbReference type="EMBL" id="MCS0639244.1"/>
    </source>
</evidence>
<reference evidence="3" key="1">
    <citation type="submission" date="2022-08" db="EMBL/GenBank/DDBJ databases">
        <authorList>
            <person name="Somphong A."/>
            <person name="Phongsopitanun W."/>
        </authorList>
    </citation>
    <scope>NUCLEOTIDE SEQUENCE</scope>
    <source>
        <strain evidence="3">LP05-1</strain>
    </source>
</reference>
<dbReference type="EMBL" id="JANUGQ010000033">
    <property type="protein sequence ID" value="MCS0639244.1"/>
    <property type="molecule type" value="Genomic_DNA"/>
</dbReference>
<feature type="transmembrane region" description="Helical" evidence="2">
    <location>
        <begin position="33"/>
        <end position="53"/>
    </location>
</feature>
<protein>
    <recommendedName>
        <fullName evidence="5">Integral membrane protein</fullName>
    </recommendedName>
</protein>
<sequence>MTTTTAEEPASIPGEPTAHHDSVEQASCPLTRAGFGFAHALVLTGFVAAGIVLRLSTTMTTCDICVLIGSLGMVGVGVLVSGSGG</sequence>